<dbReference type="InterPro" id="IPR021796">
    <property type="entry name" value="Tll0287-like_dom"/>
</dbReference>
<proteinExistence type="predicted"/>
<dbReference type="AlphaFoldDB" id="A0A975ZQA5"/>
<sequence>MSFRIIVAFGCFTCLAIYLVVTAPPPLPLEASRAGAGRSLPVARMFDAVNAINDAARATYTARIVGPGGKAGLKFGEDWAEPGVDKGPLPALFLRLTAARIEARPPRLGLYLGSDAPINASNLFAGTQATAFARVRATKAPVFSTSERGDQVAMYPDFASAAPCVSCHNDHPDSPRKDWQLDAVMGATTWTYPEAALNADSALKVTEAFYRAVEEAYQRYLDKAAGFAVPVTIGAAWPEAGAPVLPDSATFMAEVRARAGGAVMRALILSGGEGGA</sequence>
<accession>A0A975ZQA5</accession>
<feature type="domain" description="Tll0287-like" evidence="1">
    <location>
        <begin position="108"/>
        <end position="193"/>
    </location>
</feature>
<protein>
    <recommendedName>
        <fullName evidence="1">Tll0287-like domain-containing protein</fullName>
    </recommendedName>
</protein>
<evidence type="ECO:0000313" key="2">
    <source>
        <dbReference type="EMBL" id="SEK03012.1"/>
    </source>
</evidence>
<dbReference type="RefSeq" id="WP_074838607.1">
    <property type="nucleotide sequence ID" value="NZ_FNYY01000019.1"/>
</dbReference>
<dbReference type="Pfam" id="PF11845">
    <property type="entry name" value="Tll0287-like"/>
    <property type="match status" value="1"/>
</dbReference>
<dbReference type="Proteomes" id="UP000182932">
    <property type="component" value="Unassembled WGS sequence"/>
</dbReference>
<keyword evidence="3" id="KW-1185">Reference proteome</keyword>
<organism evidence="2 3">
    <name type="scientific">Marinovum algicola</name>
    <dbReference type="NCBI Taxonomy" id="42444"/>
    <lineage>
        <taxon>Bacteria</taxon>
        <taxon>Pseudomonadati</taxon>
        <taxon>Pseudomonadota</taxon>
        <taxon>Alphaproteobacteria</taxon>
        <taxon>Rhodobacterales</taxon>
        <taxon>Roseobacteraceae</taxon>
        <taxon>Marinovum</taxon>
    </lineage>
</organism>
<reference evidence="2 3" key="1">
    <citation type="submission" date="2016-10" db="EMBL/GenBank/DDBJ databases">
        <authorList>
            <person name="Varghese N."/>
            <person name="Submissions S."/>
        </authorList>
    </citation>
    <scope>NUCLEOTIDE SEQUENCE [LARGE SCALE GENOMIC DNA]</scope>
    <source>
        <strain evidence="2 3">FF3</strain>
    </source>
</reference>
<comment type="caution">
    <text evidence="2">The sequence shown here is derived from an EMBL/GenBank/DDBJ whole genome shotgun (WGS) entry which is preliminary data.</text>
</comment>
<evidence type="ECO:0000259" key="1">
    <source>
        <dbReference type="Pfam" id="PF11845"/>
    </source>
</evidence>
<gene>
    <name evidence="2" type="ORF">SAMN04487940_11979</name>
</gene>
<dbReference type="GeneID" id="80820287"/>
<evidence type="ECO:0000313" key="3">
    <source>
        <dbReference type="Proteomes" id="UP000182932"/>
    </source>
</evidence>
<dbReference type="EMBL" id="FNYY01000019">
    <property type="protein sequence ID" value="SEK03012.1"/>
    <property type="molecule type" value="Genomic_DNA"/>
</dbReference>
<name>A0A975ZQA5_9RHOB</name>